<feature type="compositionally biased region" description="Low complexity" evidence="1">
    <location>
        <begin position="321"/>
        <end position="338"/>
    </location>
</feature>
<sequence>MGAASMSIGRLLRCATRAAVVAFACALFTGPPVAAQPAPVETGSLDVRIDNGFARLVFTFTNRPRHTVTSNSGVLVLRFDRPVDVPLSALGQKLPTIIPSFRTDSDKKAIRLALNRKFRINTSEAGEQLFLDLLPEPWKGALPALPPEVLAELARQAEEAERLKREAAERDHRQAIKGPVTINESEAPTFSRLEFVWPVKPAAVIKRNDNETELAFDAIGIFEEGKVRARLPRFIDDIQTSEADNRSLVKLTIDAKRDVRSFIEGNTFVLDVIGPEKSALPDQLAGIATPAAGGAAVTRLQGVLAEEPRVEAVRAAPALAAAPDTAPASPAPAETPSAQALSAASRAGDNVDAAVAARPEPAKAKAGAPSPRSSVSTPRPRPLEAPRRPPAAVPTETAASVGVGTPVGPAALPADGLRADGAPSPKGEPVTLQLPAEPQVKTEGSGVVITSEYQNGLARIEFVFPKPVAAAAFFRGSTLWLVFDTTLALDVEPAIASARRVIRGVDVEEREGRQIIRLRIDDANLVSAQADGTAWRIFVGDAPPHSAVGLDVKPRYTADGRAALHVEAKHARAFLRLADPVVGDIITIVPLPGPAAEIAKTQHFVDADILRTVHGVAIKENVDDLTVRVEAEAIIVERAAGLALSSLASTRAYANGASNVPELRQGFVDFAGWKLGPVDRFSALRQQLIGRAASSEGAERTSARLDLARFYLAHMLAPEALSLLGYAAADDALIERDKSFRILRGVSAVLARRFDIAERDLNEPEFDDNPDVALWRGLAAAENSDRGKTRRFIRTAHPVLDQYPRPLQKRALLALAEAQIELGDISGFEVLLDEIAGLDKSAASGAHLALLRGRYSEMLGRVDQALGEYQEAARQGATRTEAEATLRYTELASKIDRMPRTQAVENLVRVNFSWRGDAIELKARQLLARFAIERGDYRDAFTIMRGASSAAPAHAITQAIQDEAKEAFAALFLDEKAAQVSAVERLALFYDFQDLVPSGRRGDEMIRKLAGRLVDVDLLDQSIDLLTHQVDKRLVGAARAEVAGQLAFIHLLNREPEKALAVLRRTRQAQLSNDLERQRNLIEARALAAVGRGKLAVELLSGEDVSEFKRLKADLLWESKEYGEAGAAIEDALGNAWTAGEALSELQRAEVLRAAVAQALAGDQASIDRLRQRYSKLMAGTSDAVTFNVLTGRIESQGTEFRQIARNVASVNTLENFLKEYRDRYRPGGREGAAEPRADATPEPPRG</sequence>
<organism evidence="3 4">
    <name type="scientific">Candidatus Raskinella chloraquaticus</name>
    <dbReference type="NCBI Taxonomy" id="1951219"/>
    <lineage>
        <taxon>Bacteria</taxon>
        <taxon>Pseudomonadati</taxon>
        <taxon>Pseudomonadota</taxon>
        <taxon>Alphaproteobacteria</taxon>
        <taxon>Hyphomicrobiales</taxon>
        <taxon>Phreatobacteraceae</taxon>
        <taxon>Candidatus Raskinella</taxon>
    </lineage>
</organism>
<feature type="chain" id="PRO_5013049062" description="AMIN domain-containing protein" evidence="2">
    <location>
        <begin position="35"/>
        <end position="1247"/>
    </location>
</feature>
<gene>
    <name evidence="3" type="ORF">A4S15_04890</name>
</gene>
<dbReference type="EMBL" id="LWDL01000008">
    <property type="protein sequence ID" value="OQW53589.1"/>
    <property type="molecule type" value="Genomic_DNA"/>
</dbReference>
<name>A0A1W9I1Q7_9HYPH</name>
<accession>A0A1W9I1Q7</accession>
<dbReference type="STRING" id="1827387.A4S15_04890"/>
<evidence type="ECO:0000256" key="1">
    <source>
        <dbReference type="SAM" id="MobiDB-lite"/>
    </source>
</evidence>
<comment type="caution">
    <text evidence="3">The sequence shown here is derived from an EMBL/GenBank/DDBJ whole genome shotgun (WGS) entry which is preliminary data.</text>
</comment>
<feature type="region of interest" description="Disordered" evidence="1">
    <location>
        <begin position="321"/>
        <end position="409"/>
    </location>
</feature>
<feature type="compositionally biased region" description="Low complexity" evidence="1">
    <location>
        <begin position="353"/>
        <end position="378"/>
    </location>
</feature>
<proteinExistence type="predicted"/>
<protein>
    <recommendedName>
        <fullName evidence="5">AMIN domain-containing protein</fullName>
    </recommendedName>
</protein>
<evidence type="ECO:0008006" key="5">
    <source>
        <dbReference type="Google" id="ProtNLM"/>
    </source>
</evidence>
<reference evidence="3 4" key="1">
    <citation type="journal article" date="2017" name="Water Res.">
        <title>Comammox in drinking water systems.</title>
        <authorList>
            <person name="Wang Y."/>
            <person name="Ma L."/>
            <person name="Mao Y."/>
            <person name="Jiang X."/>
            <person name="Xia Y."/>
            <person name="Yu K."/>
            <person name="Li B."/>
            <person name="Zhang T."/>
        </authorList>
    </citation>
    <scope>NUCLEOTIDE SEQUENCE [LARGE SCALE GENOMIC DNA]</scope>
    <source>
        <strain evidence="3">SG_bin8</strain>
    </source>
</reference>
<dbReference type="Proteomes" id="UP000192872">
    <property type="component" value="Unassembled WGS sequence"/>
</dbReference>
<evidence type="ECO:0000313" key="3">
    <source>
        <dbReference type="EMBL" id="OQW53589.1"/>
    </source>
</evidence>
<evidence type="ECO:0000256" key="2">
    <source>
        <dbReference type="SAM" id="SignalP"/>
    </source>
</evidence>
<dbReference type="AlphaFoldDB" id="A0A1W9I1Q7"/>
<keyword evidence="2" id="KW-0732">Signal</keyword>
<feature type="signal peptide" evidence="2">
    <location>
        <begin position="1"/>
        <end position="34"/>
    </location>
</feature>
<feature type="region of interest" description="Disordered" evidence="1">
    <location>
        <begin position="1225"/>
        <end position="1247"/>
    </location>
</feature>
<evidence type="ECO:0000313" key="4">
    <source>
        <dbReference type="Proteomes" id="UP000192872"/>
    </source>
</evidence>